<dbReference type="STRING" id="58114.SAMN05216270_12347"/>
<keyword evidence="3" id="KW-1185">Reference proteome</keyword>
<dbReference type="PANTHER" id="PTHR12993">
    <property type="entry name" value="N-ACETYLGLUCOSAMINYL-PHOSPHATIDYLINOSITOL DE-N-ACETYLASE-RELATED"/>
    <property type="match status" value="1"/>
</dbReference>
<proteinExistence type="predicted"/>
<organism evidence="2 3">
    <name type="scientific">Glycomyces harbinensis</name>
    <dbReference type="NCBI Taxonomy" id="58114"/>
    <lineage>
        <taxon>Bacteria</taxon>
        <taxon>Bacillati</taxon>
        <taxon>Actinomycetota</taxon>
        <taxon>Actinomycetes</taxon>
        <taxon>Glycomycetales</taxon>
        <taxon>Glycomycetaceae</taxon>
        <taxon>Glycomyces</taxon>
    </lineage>
</organism>
<gene>
    <name evidence="2" type="ORF">SAMN05216270_12347</name>
</gene>
<dbReference type="PANTHER" id="PTHR12993:SF26">
    <property type="entry name" value="1D-MYO-INOSITOL 2-ACETAMIDO-2-DEOXY-ALPHA-D-GLUCOPYRANOSIDE DEACETYLASE"/>
    <property type="match status" value="1"/>
</dbReference>
<dbReference type="InterPro" id="IPR003737">
    <property type="entry name" value="GlcNAc_PI_deacetylase-related"/>
</dbReference>
<name>A0A1G7D7F5_9ACTN</name>
<accession>A0A1G7D7F5</accession>
<dbReference type="Gene3D" id="3.40.50.10320">
    <property type="entry name" value="LmbE-like"/>
    <property type="match status" value="1"/>
</dbReference>
<dbReference type="InterPro" id="IPR024078">
    <property type="entry name" value="LmbE-like_dom_sf"/>
</dbReference>
<evidence type="ECO:0000313" key="3">
    <source>
        <dbReference type="Proteomes" id="UP000198949"/>
    </source>
</evidence>
<dbReference type="Proteomes" id="UP000198949">
    <property type="component" value="Unassembled WGS sequence"/>
</dbReference>
<keyword evidence="1" id="KW-0862">Zinc</keyword>
<dbReference type="GO" id="GO:0016811">
    <property type="term" value="F:hydrolase activity, acting on carbon-nitrogen (but not peptide) bonds, in linear amides"/>
    <property type="evidence" value="ECO:0007669"/>
    <property type="project" value="TreeGrafter"/>
</dbReference>
<dbReference type="AlphaFoldDB" id="A0A1G7D7F5"/>
<sequence length="679" mass="70201">MPASRHPSLRRRDLLVGGLAGLAVTAAVAESAFSLREASGTGDFPAPTRTGPIHMQIVAHPDDCLYFLNPRVARVLHDGAGICTVVLTAGEADGRNTWNEAAPADYAGYTAARDSGLRRAYAHLALGDPEAPWDRYTANLDSGQDVELCVLRDKPEVHVVFCSLWTNLGRLTGDFTRLLALWEGRLDASAILPPAGSPLNSSSTVERATVHASLVELLDRYRPAVVNTLDPDPDPVVGEKLGAEQSGYSDHIDHTAAALFAWEAVTAWGGARAVESWRGYYNRRWPGNLGPADLETKGDAVDVYSWADGVDGADCAVPSGCGDRLIVGPGAGTTYGHATHPRYTAGLATTEIDGLIRPITVRGTRIQSLGDDGWEDLGGPDALPCLARAGTGLYAASARHTHDPAAHERDVHCLDLVSGQWQSLGNPAGTGPDARTVGQVAAADDGRTAVVCVRGPEGGLSARTRPEGGQWSEWTPIEGPAVHESPVALAAEGAFTVIAATPVNVAAWEGDGTAWTGRTLDLPGPGGQTYVPASAVTAVTAPDGRVVIGSRAAESSDVVLHLGQGETWTAALVPLEGGVLAPALAIGPDGSLAVACDDGTGAPAVLVLDLADLDAGAAGEVALLSRPWSRGDITLVKRPAAAFGSDGALRLWAVAADGEVWTAGAEPGGQAPTGWEPAA</sequence>
<dbReference type="RefSeq" id="WP_091040414.1">
    <property type="nucleotide sequence ID" value="NZ_FNAD01000023.1"/>
</dbReference>
<reference evidence="3" key="1">
    <citation type="submission" date="2016-10" db="EMBL/GenBank/DDBJ databases">
        <authorList>
            <person name="Varghese N."/>
            <person name="Submissions S."/>
        </authorList>
    </citation>
    <scope>NUCLEOTIDE SEQUENCE [LARGE SCALE GENOMIC DNA]</scope>
    <source>
        <strain evidence="3">CGMCC 4.3516</strain>
    </source>
</reference>
<dbReference type="SUPFAM" id="SSF102588">
    <property type="entry name" value="LmbE-like"/>
    <property type="match status" value="1"/>
</dbReference>
<dbReference type="EMBL" id="FNAD01000023">
    <property type="protein sequence ID" value="SDE47451.1"/>
    <property type="molecule type" value="Genomic_DNA"/>
</dbReference>
<evidence type="ECO:0000313" key="2">
    <source>
        <dbReference type="EMBL" id="SDE47451.1"/>
    </source>
</evidence>
<dbReference type="Pfam" id="PF02585">
    <property type="entry name" value="PIG-L"/>
    <property type="match status" value="1"/>
</dbReference>
<dbReference type="OrthoDB" id="6064917at2"/>
<dbReference type="SUPFAM" id="SSF89372">
    <property type="entry name" value="Fucose-specific lectin"/>
    <property type="match status" value="1"/>
</dbReference>
<evidence type="ECO:0000256" key="1">
    <source>
        <dbReference type="ARBA" id="ARBA00022833"/>
    </source>
</evidence>
<dbReference type="GO" id="GO:0016137">
    <property type="term" value="P:glycoside metabolic process"/>
    <property type="evidence" value="ECO:0007669"/>
    <property type="project" value="UniProtKB-ARBA"/>
</dbReference>
<protein>
    <submittedName>
        <fullName evidence="2">GlcNAc-PI de-N-acetylase</fullName>
    </submittedName>
</protein>